<evidence type="ECO:0000313" key="13">
    <source>
        <dbReference type="EMBL" id="EGG17610.1"/>
    </source>
</evidence>
<keyword evidence="8" id="KW-0456">Lyase</keyword>
<comment type="pathway">
    <text evidence="2">Lipid metabolism.</text>
</comment>
<keyword evidence="12" id="KW-0472">Membrane</keyword>
<evidence type="ECO:0000256" key="9">
    <source>
        <dbReference type="ARBA" id="ARBA00023264"/>
    </source>
</evidence>
<evidence type="ECO:0000256" key="11">
    <source>
        <dbReference type="ARBA" id="ARBA00024326"/>
    </source>
</evidence>
<dbReference type="EMBL" id="GL883021">
    <property type="protein sequence ID" value="EGG17610.1"/>
    <property type="molecule type" value="Genomic_DNA"/>
</dbReference>
<dbReference type="KEGG" id="dfa:DFA_08606"/>
<feature type="transmembrane region" description="Helical" evidence="12">
    <location>
        <begin position="99"/>
        <end position="117"/>
    </location>
</feature>
<organism evidence="13 14">
    <name type="scientific">Cavenderia fasciculata</name>
    <name type="common">Slime mold</name>
    <name type="synonym">Dictyostelium fasciculatum</name>
    <dbReference type="NCBI Taxonomy" id="261658"/>
    <lineage>
        <taxon>Eukaryota</taxon>
        <taxon>Amoebozoa</taxon>
        <taxon>Evosea</taxon>
        <taxon>Eumycetozoa</taxon>
        <taxon>Dictyostelia</taxon>
        <taxon>Acytosteliales</taxon>
        <taxon>Cavenderiaceae</taxon>
        <taxon>Cavenderia</taxon>
    </lineage>
</organism>
<dbReference type="Proteomes" id="UP000007797">
    <property type="component" value="Unassembled WGS sequence"/>
</dbReference>
<evidence type="ECO:0000256" key="4">
    <source>
        <dbReference type="ARBA" id="ARBA00022516"/>
    </source>
</evidence>
<proteinExistence type="predicted"/>
<dbReference type="GO" id="GO:0004609">
    <property type="term" value="F:phosphatidylserine decarboxylase activity"/>
    <property type="evidence" value="ECO:0007669"/>
    <property type="project" value="UniProtKB-EC"/>
</dbReference>
<dbReference type="UniPathway" id="UPA00558"/>
<dbReference type="STRING" id="1054147.F4Q3A0"/>
<dbReference type="PANTHER" id="PTHR10067">
    <property type="entry name" value="PHOSPHATIDYLSERINE DECARBOXYLASE"/>
    <property type="match status" value="1"/>
</dbReference>
<dbReference type="InterPro" id="IPR036770">
    <property type="entry name" value="Ankyrin_rpt-contain_sf"/>
</dbReference>
<keyword evidence="4" id="KW-0444">Lipid biosynthesis</keyword>
<dbReference type="AlphaFoldDB" id="F4Q3A0"/>
<accession>F4Q3A0</accession>
<sequence length="1097" mass="126743">MIANKTSSSLLIRSLSRGATTSVVSSNIKNSFKYCTVTTPTSSSSSSLFNNNQLVRNTNLFRSINQQQQQINQYSTESNQQQQEEKTKKSSSSSFFKKSLYVLAITTVLGGIVFYTLDETGKLKYLKRIPFRITSGLWGKMAYTELPEWAREPIYKTYSRMFGVIQDEVEKPFKEYKSMGEFFCRHLKDGARPIDQTAAMVSPVDGRIIYCGKIDEHSLEQAKGLTYSLEEFLGSSEFAKVKGKKNLYHIGIYLSPGDYHGIHSPAEWTIQDRYHFPGYLFPVAKVAVDNIRGLFALNERVVLTGQWKHGYFSLTPVGASNVGSIVTEFDKDYLTNDPNEMKYENKEFYYKSYHKSPVKQHRGEELAFFKMGSTVIMVFELPEGKSYNFDGLTPGQQVKLGQKLDFGHVGLLIDKVKRLEPIHFSERSIYHICQTVKSFDHFQLLYNKLRHRFVERLIIQYACQGGQLEIIKLLRNQTEPLKLSDIGAYHGAARGGNIKVLEYLKQERVELLSSDIHDNTPQASINSLMDCAKPYSKTVDWIFKNLVENRPPVGKQLPISVDENQGKPWGVEDCTTWKEKLDVIQRFFRHYINVDKRISSFLDNAKKRHSEEDIIRALTVYTKPTSQDVQEYYYRLTFNYLTFVGKALFNNNGIITQLATDEFNLLQNSNDVAHEKKRFRLLVAYLLEIENEVIETNPEYNIPPSKVPVYPFSPRYVLLHLVQDIDSIYIIDEMSATRSQPIDSYQKWRMVSTRDDQQGYNFTLDFYQQLYQLSEEQMESNASLIAKIMEPQSLDIQPKSPMMFKLLLEQYPQFNWAGWFKDYVYKLPFMTLETMGVLIDRQAITHNKNLGAILSYIACYQRHDMLDYLFERIPVSEIVGFAWVSLFKGTWKMLGQLRKRLPNIIRVSETWQLGKIGSLDFINSVTSQLPLSYHLQILKNAIHHRKKELVFGYPPDKLDLLSRYASDLMTNVNDPEIYEWVKKIAMEKGDGVWLPETAIMKICSSGEIEVLEHIIKKDPAVINHLKSLRLSTYQNHSVSLFLFLYNIGYQFSAKTDSNHVSALDPNSNWLSNILLKPKLIVLINYHFNIMIFQLGKN</sequence>
<dbReference type="PANTHER" id="PTHR10067:SF6">
    <property type="entry name" value="PHOSPHATIDYLSERINE DECARBOXYLASE PROENZYME, MITOCHONDRIAL"/>
    <property type="match status" value="1"/>
</dbReference>
<dbReference type="OrthoDB" id="4330at2759"/>
<dbReference type="GO" id="GO:0006646">
    <property type="term" value="P:phosphatidylethanolamine biosynthetic process"/>
    <property type="evidence" value="ECO:0007669"/>
    <property type="project" value="UniProtKB-UniPathway"/>
</dbReference>
<evidence type="ECO:0000256" key="5">
    <source>
        <dbReference type="ARBA" id="ARBA00022793"/>
    </source>
</evidence>
<evidence type="ECO:0000256" key="1">
    <source>
        <dbReference type="ARBA" id="ARBA00001928"/>
    </source>
</evidence>
<dbReference type="GeneID" id="14869829"/>
<protein>
    <recommendedName>
        <fullName evidence="3">phosphatidylserine decarboxylase</fullName>
        <ecNumber evidence="3">4.1.1.65</ecNumber>
    </recommendedName>
</protein>
<evidence type="ECO:0000256" key="3">
    <source>
        <dbReference type="ARBA" id="ARBA00012243"/>
    </source>
</evidence>
<name>F4Q3A0_CACFS</name>
<dbReference type="Pfam" id="PF02666">
    <property type="entry name" value="PS_Dcarbxylase"/>
    <property type="match status" value="1"/>
</dbReference>
<keyword evidence="10" id="KW-0670">Pyruvate</keyword>
<dbReference type="NCBIfam" id="TIGR00163">
    <property type="entry name" value="PS_decarb"/>
    <property type="match status" value="1"/>
</dbReference>
<comment type="cofactor">
    <cofactor evidence="1">
        <name>pyruvate</name>
        <dbReference type="ChEBI" id="CHEBI:15361"/>
    </cofactor>
</comment>
<evidence type="ECO:0000313" key="14">
    <source>
        <dbReference type="Proteomes" id="UP000007797"/>
    </source>
</evidence>
<evidence type="ECO:0000256" key="2">
    <source>
        <dbReference type="ARBA" id="ARBA00005189"/>
    </source>
</evidence>
<evidence type="ECO:0000256" key="10">
    <source>
        <dbReference type="ARBA" id="ARBA00023317"/>
    </source>
</evidence>
<dbReference type="EC" id="4.1.1.65" evidence="3"/>
<keyword evidence="5" id="KW-0210">Decarboxylase</keyword>
<keyword evidence="9" id="KW-1208">Phospholipid metabolism</keyword>
<keyword evidence="14" id="KW-1185">Reference proteome</keyword>
<dbReference type="SUPFAM" id="SSF48403">
    <property type="entry name" value="Ankyrin repeat"/>
    <property type="match status" value="1"/>
</dbReference>
<dbReference type="RefSeq" id="XP_004356094.1">
    <property type="nucleotide sequence ID" value="XM_004356041.1"/>
</dbReference>
<dbReference type="InterPro" id="IPR003817">
    <property type="entry name" value="PS_Dcarbxylase"/>
</dbReference>
<keyword evidence="12" id="KW-1133">Transmembrane helix</keyword>
<reference evidence="14" key="1">
    <citation type="journal article" date="2011" name="Genome Res.">
        <title>Phylogeny-wide analysis of social amoeba genomes highlights ancient origins for complex intercellular communication.</title>
        <authorList>
            <person name="Heidel A.J."/>
            <person name="Lawal H.M."/>
            <person name="Felder M."/>
            <person name="Schilde C."/>
            <person name="Helps N.R."/>
            <person name="Tunggal B."/>
            <person name="Rivero F."/>
            <person name="John U."/>
            <person name="Schleicher M."/>
            <person name="Eichinger L."/>
            <person name="Platzer M."/>
            <person name="Noegel A.A."/>
            <person name="Schaap P."/>
            <person name="Gloeckner G."/>
        </authorList>
    </citation>
    <scope>NUCLEOTIDE SEQUENCE [LARGE SCALE GENOMIC DNA]</scope>
    <source>
        <strain evidence="14">SH3</strain>
    </source>
</reference>
<evidence type="ECO:0000256" key="7">
    <source>
        <dbReference type="ARBA" id="ARBA00023209"/>
    </source>
</evidence>
<keyword evidence="12" id="KW-0812">Transmembrane</keyword>
<dbReference type="InterPro" id="IPR033177">
    <property type="entry name" value="PSD-B"/>
</dbReference>
<comment type="pathway">
    <text evidence="11">Phospholipid metabolism; phosphatidylethanolamine biosynthesis.</text>
</comment>
<evidence type="ECO:0000256" key="6">
    <source>
        <dbReference type="ARBA" id="ARBA00023098"/>
    </source>
</evidence>
<gene>
    <name evidence="13" type="ORF">DFA_08606</name>
</gene>
<keyword evidence="6" id="KW-0443">Lipid metabolism</keyword>
<evidence type="ECO:0000256" key="8">
    <source>
        <dbReference type="ARBA" id="ARBA00023239"/>
    </source>
</evidence>
<evidence type="ECO:0000256" key="12">
    <source>
        <dbReference type="SAM" id="Phobius"/>
    </source>
</evidence>
<keyword evidence="7" id="KW-0594">Phospholipid biosynthesis</keyword>
<dbReference type="GO" id="GO:0005739">
    <property type="term" value="C:mitochondrion"/>
    <property type="evidence" value="ECO:0007669"/>
    <property type="project" value="TreeGrafter"/>
</dbReference>